<reference evidence="10" key="1">
    <citation type="submission" date="2016-05" db="EMBL/GenBank/DDBJ databases">
        <title>Comparative genomics of biotechnologically important yeasts.</title>
        <authorList>
            <consortium name="DOE Joint Genome Institute"/>
            <person name="Riley R."/>
            <person name="Haridas S."/>
            <person name="Wolfe K.H."/>
            <person name="Lopes M.R."/>
            <person name="Hittinger C.T."/>
            <person name="Goker M."/>
            <person name="Salamov A."/>
            <person name="Wisecaver J."/>
            <person name="Long T.M."/>
            <person name="Aerts A.L."/>
            <person name="Barry K."/>
            <person name="Choi C."/>
            <person name="Clum A."/>
            <person name="Coughlan A.Y."/>
            <person name="Deshpande S."/>
            <person name="Douglass A.P."/>
            <person name="Hanson S.J."/>
            <person name="Klenk H.-P."/>
            <person name="Labutti K."/>
            <person name="Lapidus A."/>
            <person name="Lindquist E."/>
            <person name="Lipzen A."/>
            <person name="Meier-Kolthoff J.P."/>
            <person name="Ohm R.A."/>
            <person name="Otillar R.P."/>
            <person name="Pangilinan J."/>
            <person name="Peng Y."/>
            <person name="Rokas A."/>
            <person name="Rosa C.A."/>
            <person name="Scheuner C."/>
            <person name="Sibirny A.A."/>
            <person name="Slot J.C."/>
            <person name="Stielow J.B."/>
            <person name="Sun H."/>
            <person name="Kurtzman C.P."/>
            <person name="Blackwell M."/>
            <person name="Grigoriev I.V."/>
            <person name="Jeffries T.W."/>
        </authorList>
    </citation>
    <scope>NUCLEOTIDE SEQUENCE [LARGE SCALE GENOMIC DNA]</scope>
    <source>
        <strain evidence="10">DSM 1968</strain>
    </source>
</reference>
<dbReference type="PANTHER" id="PTHR10997">
    <property type="entry name" value="IMPORTIN-7, 8, 11"/>
    <property type="match status" value="1"/>
</dbReference>
<feature type="domain" description="Importin N-terminal" evidence="8">
    <location>
        <begin position="23"/>
        <end position="97"/>
    </location>
</feature>
<evidence type="ECO:0000256" key="4">
    <source>
        <dbReference type="ARBA" id="ARBA00022448"/>
    </source>
</evidence>
<evidence type="ECO:0000313" key="9">
    <source>
        <dbReference type="EMBL" id="ODV58371.1"/>
    </source>
</evidence>
<dbReference type="GO" id="GO:0006606">
    <property type="term" value="P:protein import into nucleus"/>
    <property type="evidence" value="ECO:0007669"/>
    <property type="project" value="TreeGrafter"/>
</dbReference>
<dbReference type="PANTHER" id="PTHR10997:SF8">
    <property type="entry name" value="EXPORTIN-2"/>
    <property type="match status" value="1"/>
</dbReference>
<proteinExistence type="inferred from homology"/>
<evidence type="ECO:0000256" key="3">
    <source>
        <dbReference type="ARBA" id="ARBA00008669"/>
    </source>
</evidence>
<dbReference type="GO" id="GO:0034399">
    <property type="term" value="C:nuclear periphery"/>
    <property type="evidence" value="ECO:0007669"/>
    <property type="project" value="EnsemblFungi"/>
</dbReference>
<dbReference type="Pfam" id="PF08506">
    <property type="entry name" value="Cse1"/>
    <property type="match status" value="1"/>
</dbReference>
<evidence type="ECO:0000256" key="5">
    <source>
        <dbReference type="ARBA" id="ARBA00022490"/>
    </source>
</evidence>
<protein>
    <submittedName>
        <fullName evidence="9">Cse1-domain-containing protein</fullName>
    </submittedName>
</protein>
<evidence type="ECO:0000256" key="1">
    <source>
        <dbReference type="ARBA" id="ARBA00004123"/>
    </source>
</evidence>
<dbReference type="Proteomes" id="UP000095038">
    <property type="component" value="Unassembled WGS sequence"/>
</dbReference>
<dbReference type="InParanoid" id="A0A1D2V9P1"/>
<keyword evidence="10" id="KW-1185">Reference proteome</keyword>
<dbReference type="GO" id="GO:0005049">
    <property type="term" value="F:nuclear export signal receptor activity"/>
    <property type="evidence" value="ECO:0007669"/>
    <property type="project" value="EnsemblFungi"/>
</dbReference>
<dbReference type="InterPro" id="IPR005043">
    <property type="entry name" value="XPO2_C"/>
</dbReference>
<dbReference type="FunCoup" id="A0A1D2V9P1">
    <property type="interactions" value="1206"/>
</dbReference>
<keyword evidence="4" id="KW-0813">Transport</keyword>
<comment type="subcellular location">
    <subcellularLocation>
        <location evidence="2">Cytoplasm</location>
    </subcellularLocation>
    <subcellularLocation>
        <location evidence="1">Nucleus</location>
    </subcellularLocation>
</comment>
<accession>A0A1D2V9P1</accession>
<dbReference type="InterPro" id="IPR016024">
    <property type="entry name" value="ARM-type_fold"/>
</dbReference>
<evidence type="ECO:0000256" key="7">
    <source>
        <dbReference type="ARBA" id="ARBA00023242"/>
    </source>
</evidence>
<keyword evidence="7" id="KW-0539">Nucleus</keyword>
<dbReference type="InterPro" id="IPR001494">
    <property type="entry name" value="Importin-beta_N"/>
</dbReference>
<dbReference type="STRING" id="1344418.A0A1D2V9P1"/>
<dbReference type="GO" id="GO:0046827">
    <property type="term" value="P:positive regulation of protein export from nucleus"/>
    <property type="evidence" value="ECO:0007669"/>
    <property type="project" value="EnsemblFungi"/>
</dbReference>
<evidence type="ECO:0000259" key="8">
    <source>
        <dbReference type="PROSITE" id="PS50166"/>
    </source>
</evidence>
<dbReference type="InterPro" id="IPR011989">
    <property type="entry name" value="ARM-like"/>
</dbReference>
<dbReference type="EMBL" id="KV454492">
    <property type="protein sequence ID" value="ODV58371.1"/>
    <property type="molecule type" value="Genomic_DNA"/>
</dbReference>
<gene>
    <name evidence="9" type="ORF">ASCRUDRAFT_22840</name>
</gene>
<dbReference type="GO" id="GO:0032991">
    <property type="term" value="C:protein-containing complex"/>
    <property type="evidence" value="ECO:0007669"/>
    <property type="project" value="EnsemblFungi"/>
</dbReference>
<dbReference type="InterPro" id="IPR013713">
    <property type="entry name" value="XPO2_central"/>
</dbReference>
<dbReference type="SMART" id="SM00913">
    <property type="entry name" value="IBN_N"/>
    <property type="match status" value="1"/>
</dbReference>
<dbReference type="GO" id="GO:0006611">
    <property type="term" value="P:protein export from nucleus"/>
    <property type="evidence" value="ECO:0007669"/>
    <property type="project" value="EnsemblFungi"/>
</dbReference>
<dbReference type="RefSeq" id="XP_020044678.1">
    <property type="nucleotide sequence ID" value="XM_020189756.1"/>
</dbReference>
<comment type="similarity">
    <text evidence="3">Belongs to the XPO2/CSE1 family.</text>
</comment>
<dbReference type="GO" id="GO:0005829">
    <property type="term" value="C:cytosol"/>
    <property type="evidence" value="ECO:0007669"/>
    <property type="project" value="TreeGrafter"/>
</dbReference>
<dbReference type="SUPFAM" id="SSF48371">
    <property type="entry name" value="ARM repeat"/>
    <property type="match status" value="1"/>
</dbReference>
<dbReference type="Pfam" id="PF03378">
    <property type="entry name" value="CAS_CSE1"/>
    <property type="match status" value="1"/>
</dbReference>
<dbReference type="GO" id="GO:0031267">
    <property type="term" value="F:small GTPase binding"/>
    <property type="evidence" value="ECO:0007669"/>
    <property type="project" value="InterPro"/>
</dbReference>
<dbReference type="OrthoDB" id="3268246at2759"/>
<dbReference type="GeneID" id="30963392"/>
<dbReference type="PROSITE" id="PS50166">
    <property type="entry name" value="IMPORTIN_B_NT"/>
    <property type="match status" value="1"/>
</dbReference>
<keyword evidence="5" id="KW-0963">Cytoplasm</keyword>
<sequence>MADVQTIVSLLNLSLNPATANQSERSLKSLETSIPSFAIILLEIVENAALGLNTRLAASLFFKNFIKRKWIDENGNYKLDVNQVQLIKSKIVGLMINLTSFKNLQLQIADSISIIADSDFPQNWTNLIDDLVSNLVNNGNDPNIVNGVLIVAHSIFKKWRPLFRSDDLFLEIKLVIEKFSQPFLELFVNTDRLIDLTPDSNILLQNLLLIVKVYYDFNCQDIPEFFEDNINVGMNLLLKYLKLEISADNYNNEETLLKIKSSIVDLIQLYVSRYQDVFKKSRIQAFTEIVYSLLTTKLTLDEKFDLLTSKCLSFLTSVIKISSLYNKVFSTDQALNEILFQIILPNITLREYDEELFEDDPIEYIRRDLEGSDSDTRRRSSIDFLRELKDKDETKITEIVLKFINQFLLQYSQDPINNWKQKDTANNLFISLAAKGSITNVGITSTNLLVDIVQFFSDNIASDLTSTNCHPILKVDAVKYIYLFRNQLTKQQFIEIFPILTKLLLDENYIVYSYTAITIEKILSLRTSSINNNINNNIASGAGNNGNDEPIFSKNDIKPIGEELINNLFTLILKNYFTPEKLAENEYLMKCLMRVLLVCEDNFSNNEEYVNMILNQLISIIEIIGTNPSNPKFTHYSFEAIAAVILRNCGQYKEKIGKFMDLIIPKFLTLLGREVFEFIPYVFQILCQLLELYSDDGSYDKELPNYYRNLIKPILSPSIWEYRGNIPAISRLIVDIIEVDGNVFDDNLVGLLGVFQKLISSVVNDKYGFDILESILLHIKLNRLQPYIEEIARILLTRLQNGKTEQYVKRFVLFLATLINVLGGKFVIKFIDQIQDGLFGNIYEAFIFKSLVNITNNLKERKIILVGIIKLICKNAEFIEGKYNKFFIKTLDKLIDIGYKSEFNKLGENNENRMSNEIDISEYVFGSSFSKLVIVGNKRVDPVPEINNTNGAVFFIIKTLKRLDDNS</sequence>
<evidence type="ECO:0000313" key="10">
    <source>
        <dbReference type="Proteomes" id="UP000095038"/>
    </source>
</evidence>
<feature type="non-terminal residue" evidence="9">
    <location>
        <position position="967"/>
    </location>
</feature>
<evidence type="ECO:0000256" key="6">
    <source>
        <dbReference type="ARBA" id="ARBA00022927"/>
    </source>
</evidence>
<dbReference type="Gene3D" id="1.25.10.10">
    <property type="entry name" value="Leucine-rich Repeat Variant"/>
    <property type="match status" value="1"/>
</dbReference>
<dbReference type="Pfam" id="PF03810">
    <property type="entry name" value="IBN_N"/>
    <property type="match status" value="1"/>
</dbReference>
<dbReference type="GO" id="GO:0061015">
    <property type="term" value="P:snRNA import into nucleus"/>
    <property type="evidence" value="ECO:0007669"/>
    <property type="project" value="EnsemblFungi"/>
</dbReference>
<evidence type="ECO:0000256" key="2">
    <source>
        <dbReference type="ARBA" id="ARBA00004496"/>
    </source>
</evidence>
<dbReference type="GO" id="GO:0005635">
    <property type="term" value="C:nuclear envelope"/>
    <property type="evidence" value="ECO:0007669"/>
    <property type="project" value="EnsemblFungi"/>
</dbReference>
<dbReference type="AlphaFoldDB" id="A0A1D2V9P1"/>
<organism evidence="9 10">
    <name type="scientific">Ascoidea rubescens DSM 1968</name>
    <dbReference type="NCBI Taxonomy" id="1344418"/>
    <lineage>
        <taxon>Eukaryota</taxon>
        <taxon>Fungi</taxon>
        <taxon>Dikarya</taxon>
        <taxon>Ascomycota</taxon>
        <taxon>Saccharomycotina</taxon>
        <taxon>Saccharomycetes</taxon>
        <taxon>Ascoideaceae</taxon>
        <taxon>Ascoidea</taxon>
    </lineage>
</organism>
<keyword evidence="6" id="KW-0653">Protein transport</keyword>
<name>A0A1D2V9P1_9ASCO</name>